<evidence type="ECO:0000256" key="2">
    <source>
        <dbReference type="ARBA" id="ARBA00022475"/>
    </source>
</evidence>
<dbReference type="CDD" id="cd11386">
    <property type="entry name" value="MCP_signal"/>
    <property type="match status" value="1"/>
</dbReference>
<evidence type="ECO:0000256" key="13">
    <source>
        <dbReference type="SAM" id="Phobius"/>
    </source>
</evidence>
<dbReference type="PROSITE" id="PS50111">
    <property type="entry name" value="CHEMOTAXIS_TRANSDUC_2"/>
    <property type="match status" value="1"/>
</dbReference>
<sequence>MFDNISIKNLVTGVLGFLILLLVAVGATGIYSAGHSVALIRDVTLEDYKNSSVQAASRLEMELNRSQILQALQHNPILPSSQLHDHALSVHFDQIEAIAERATKRWKEYMAAIKSPEEKRLAEEWFAKSDGLGLEHIRSTAALIKAGKWVDAEHVLIKKINPTYRVGDAAMERMKEAIATRVNSDEVRVKQELEHTAYAMVAVLVVGVVLGIAVGWALLRAISLPLKEAMRIAVRVADGDLTGKIGKHGRNEIGALLGAMDKMKSNLAQIVLEVRGSTDTISSAAGEIAAGNTDLSDRTSSQASSLEQTAASMEELTSTVRQNADNARQANVLAQSASEVATKGGVVVAQVVETMGSINASSKKIVDIIAVIDGIAFQTNILALNAAVEAARAGEQGRGFAVVASEVRNLAQRSAGAAKEIKQLIGDSVDKVDSGAKLVDQAGVTMQEIVTSIARVTDIMGEITTASAEQTAGIDQINEAVGQMDSITQQNVGLVEEAAAAAGLLREQAGALTQVVSVFKVDGAPARAPQEVRTAPARKPATAAARLAGKPQPPAPRAGAPKAAASKAAAPRRAASAAVEADWEEF</sequence>
<comment type="similarity">
    <text evidence="10">Belongs to the methyl-accepting chemotaxis (MCP) protein family.</text>
</comment>
<keyword evidence="9 11" id="KW-0807">Transducer</keyword>
<proteinExistence type="inferred from homology"/>
<dbReference type="Proteomes" id="UP000609726">
    <property type="component" value="Unassembled WGS sequence"/>
</dbReference>
<dbReference type="PANTHER" id="PTHR43531:SF14">
    <property type="entry name" value="METHYL-ACCEPTING CHEMOTAXIS PROTEIN I-RELATED"/>
    <property type="match status" value="1"/>
</dbReference>
<feature type="compositionally biased region" description="Low complexity" evidence="12">
    <location>
        <begin position="533"/>
        <end position="550"/>
    </location>
</feature>
<name>A0ABX0P0I3_9BURK</name>
<evidence type="ECO:0000256" key="5">
    <source>
        <dbReference type="ARBA" id="ARBA00022519"/>
    </source>
</evidence>
<dbReference type="Pfam" id="PF00015">
    <property type="entry name" value="MCPsignal"/>
    <property type="match status" value="1"/>
</dbReference>
<dbReference type="SMART" id="SM00304">
    <property type="entry name" value="HAMP"/>
    <property type="match status" value="1"/>
</dbReference>
<dbReference type="Gene3D" id="1.10.287.950">
    <property type="entry name" value="Methyl-accepting chemotaxis protein"/>
    <property type="match status" value="1"/>
</dbReference>
<dbReference type="Pfam" id="PF00672">
    <property type="entry name" value="HAMP"/>
    <property type="match status" value="1"/>
</dbReference>
<keyword evidence="3" id="KW-0488">Methylation</keyword>
<dbReference type="InterPro" id="IPR004089">
    <property type="entry name" value="MCPsignal_dom"/>
</dbReference>
<evidence type="ECO:0000256" key="9">
    <source>
        <dbReference type="ARBA" id="ARBA00023224"/>
    </source>
</evidence>
<keyword evidence="8 13" id="KW-0472">Membrane</keyword>
<evidence type="ECO:0000256" key="11">
    <source>
        <dbReference type="PROSITE-ProRule" id="PRU00284"/>
    </source>
</evidence>
<dbReference type="PANTHER" id="PTHR43531">
    <property type="entry name" value="PROTEIN ICFG"/>
    <property type="match status" value="1"/>
</dbReference>
<evidence type="ECO:0000256" key="3">
    <source>
        <dbReference type="ARBA" id="ARBA00022481"/>
    </source>
</evidence>
<dbReference type="InterPro" id="IPR003122">
    <property type="entry name" value="Tar_rcpt_lig-bd"/>
</dbReference>
<comment type="caution">
    <text evidence="16">The sequence shown here is derived from an EMBL/GenBank/DDBJ whole genome shotgun (WGS) entry which is preliminary data.</text>
</comment>
<feature type="compositionally biased region" description="Low complexity" evidence="12">
    <location>
        <begin position="557"/>
        <end position="578"/>
    </location>
</feature>
<dbReference type="PROSITE" id="PS50885">
    <property type="entry name" value="HAMP"/>
    <property type="match status" value="1"/>
</dbReference>
<keyword evidence="6 13" id="KW-0812">Transmembrane</keyword>
<dbReference type="PRINTS" id="PR00260">
    <property type="entry name" value="CHEMTRNSDUCR"/>
</dbReference>
<evidence type="ECO:0000256" key="7">
    <source>
        <dbReference type="ARBA" id="ARBA00022989"/>
    </source>
</evidence>
<accession>A0ABX0P0I3</accession>
<feature type="region of interest" description="Disordered" evidence="12">
    <location>
        <begin position="527"/>
        <end position="586"/>
    </location>
</feature>
<dbReference type="InterPro" id="IPR004090">
    <property type="entry name" value="Chemotax_Me-accpt_rcpt"/>
</dbReference>
<dbReference type="InterPro" id="IPR051310">
    <property type="entry name" value="MCP_chemotaxis"/>
</dbReference>
<feature type="domain" description="HAMP" evidence="15">
    <location>
        <begin position="220"/>
        <end position="272"/>
    </location>
</feature>
<evidence type="ECO:0000259" key="15">
    <source>
        <dbReference type="PROSITE" id="PS50885"/>
    </source>
</evidence>
<dbReference type="SUPFAM" id="SSF58104">
    <property type="entry name" value="Methyl-accepting chemotaxis protein (MCP) signaling domain"/>
    <property type="match status" value="1"/>
</dbReference>
<evidence type="ECO:0000256" key="8">
    <source>
        <dbReference type="ARBA" id="ARBA00023136"/>
    </source>
</evidence>
<protein>
    <submittedName>
        <fullName evidence="16">HAMP domain-containing protein</fullName>
    </submittedName>
</protein>
<evidence type="ECO:0000313" key="16">
    <source>
        <dbReference type="EMBL" id="NHZ92340.1"/>
    </source>
</evidence>
<dbReference type="EMBL" id="WHJH01000044">
    <property type="protein sequence ID" value="NHZ92340.1"/>
    <property type="molecule type" value="Genomic_DNA"/>
</dbReference>
<evidence type="ECO:0000256" key="12">
    <source>
        <dbReference type="SAM" id="MobiDB-lite"/>
    </source>
</evidence>
<dbReference type="Pfam" id="PF02203">
    <property type="entry name" value="TarH"/>
    <property type="match status" value="1"/>
</dbReference>
<organism evidence="16 17">
    <name type="scientific">Massilia mucilaginosa</name>
    <dbReference type="NCBI Taxonomy" id="2609282"/>
    <lineage>
        <taxon>Bacteria</taxon>
        <taxon>Pseudomonadati</taxon>
        <taxon>Pseudomonadota</taxon>
        <taxon>Betaproteobacteria</taxon>
        <taxon>Burkholderiales</taxon>
        <taxon>Oxalobacteraceae</taxon>
        <taxon>Telluria group</taxon>
        <taxon>Massilia</taxon>
    </lineage>
</organism>
<keyword evidence="17" id="KW-1185">Reference proteome</keyword>
<evidence type="ECO:0000313" key="17">
    <source>
        <dbReference type="Proteomes" id="UP000609726"/>
    </source>
</evidence>
<evidence type="ECO:0000256" key="10">
    <source>
        <dbReference type="ARBA" id="ARBA00029447"/>
    </source>
</evidence>
<dbReference type="SMART" id="SM00283">
    <property type="entry name" value="MA"/>
    <property type="match status" value="1"/>
</dbReference>
<feature type="transmembrane region" description="Helical" evidence="13">
    <location>
        <begin position="197"/>
        <end position="219"/>
    </location>
</feature>
<gene>
    <name evidence="16" type="ORF">F2P45_25520</name>
</gene>
<dbReference type="InterPro" id="IPR003660">
    <property type="entry name" value="HAMP_dom"/>
</dbReference>
<keyword evidence="5" id="KW-0997">Cell inner membrane</keyword>
<comment type="subcellular location">
    <subcellularLocation>
        <location evidence="1">Cell inner membrane</location>
        <topology evidence="1">Multi-pass membrane protein</topology>
    </subcellularLocation>
</comment>
<evidence type="ECO:0000256" key="6">
    <source>
        <dbReference type="ARBA" id="ARBA00022692"/>
    </source>
</evidence>
<evidence type="ECO:0000256" key="1">
    <source>
        <dbReference type="ARBA" id="ARBA00004429"/>
    </source>
</evidence>
<evidence type="ECO:0000259" key="14">
    <source>
        <dbReference type="PROSITE" id="PS50111"/>
    </source>
</evidence>
<evidence type="ECO:0000256" key="4">
    <source>
        <dbReference type="ARBA" id="ARBA00022500"/>
    </source>
</evidence>
<dbReference type="RefSeq" id="WP_166881034.1">
    <property type="nucleotide sequence ID" value="NZ_WHJH01000044.1"/>
</dbReference>
<feature type="domain" description="Methyl-accepting transducer" evidence="14">
    <location>
        <begin position="277"/>
        <end position="506"/>
    </location>
</feature>
<dbReference type="CDD" id="cd06225">
    <property type="entry name" value="HAMP"/>
    <property type="match status" value="1"/>
</dbReference>
<keyword evidence="7 13" id="KW-1133">Transmembrane helix</keyword>
<keyword evidence="4" id="KW-0145">Chemotaxis</keyword>
<keyword evidence="2" id="KW-1003">Cell membrane</keyword>
<reference evidence="16 17" key="1">
    <citation type="submission" date="2019-10" db="EMBL/GenBank/DDBJ databases">
        <title>Taxonomy of Antarctic Massilia spp.: description of Massilia rubra sp. nov., Massilia aquatica sp. nov., Massilia mucilaginosa sp. nov., Massilia frigida sp. nov. isolated from streams, lakes and regoliths.</title>
        <authorList>
            <person name="Holochova P."/>
            <person name="Sedlacek I."/>
            <person name="Kralova S."/>
            <person name="Maslanova I."/>
            <person name="Busse H.-J."/>
            <person name="Stankova E."/>
            <person name="Vrbovska V."/>
            <person name="Kovarovic V."/>
            <person name="Bartak M."/>
            <person name="Svec P."/>
            <person name="Pantucek R."/>
        </authorList>
    </citation>
    <scope>NUCLEOTIDE SEQUENCE [LARGE SCALE GENOMIC DNA]</scope>
    <source>
        <strain evidence="16 17">CCM 8733</strain>
    </source>
</reference>